<proteinExistence type="inferred from homology"/>
<gene>
    <name evidence="7" type="ORF">V3330_02220</name>
</gene>
<dbReference type="PANTHER" id="PTHR42973:SF39">
    <property type="entry name" value="FAD-BINDING PCMH-TYPE DOMAIN-CONTAINING PROTEIN"/>
    <property type="match status" value="1"/>
</dbReference>
<dbReference type="InterPro" id="IPR006094">
    <property type="entry name" value="Oxid_FAD_bind_N"/>
</dbReference>
<organism evidence="7 8">
    <name type="scientific">Elongatibacter sediminis</name>
    <dbReference type="NCBI Taxonomy" id="3119006"/>
    <lineage>
        <taxon>Bacteria</taxon>
        <taxon>Pseudomonadati</taxon>
        <taxon>Pseudomonadota</taxon>
        <taxon>Gammaproteobacteria</taxon>
        <taxon>Chromatiales</taxon>
        <taxon>Wenzhouxiangellaceae</taxon>
        <taxon>Elongatibacter</taxon>
    </lineage>
</organism>
<sequence length="476" mass="53703">MQASSALAQTLSTSLANGLSRITGNIIRRGDDSYPSWWAGMTWYIFKPKRYPDVIVRAKSSEDAAETIRYAHQNEDRVAVRSTGHNPARAVLRDGGILLDLSQLRDVEIDAENRTAWIQPGIRANELYQRTAEHGLVFPAAHTGMVGLGGYLLGGGIGWNMPEYGIACRSVLGAEVILADGNLTTVSEQNHPELLWAIRGAGPGFFGAVVRYKIQLQEAHTAVEASTYVIPIDRLDEALEEFDRIGEAADPRLEILIKIGRFHPTENPYPERDIVCVVQFFAFANSPEEATRLLTPVAASRVGELSIHRRERVPVTYRELYIPPETDQTSPARTTVENMWTEEPGEALRKLAKKLVEQPPRSPRSFLLCGWSFNSTFEDSTSCVRTGGRHYMSWYMIAEQEADIEPNYIWMDEAVALMRPYSKGHYINEIDPVRYPKHVAECFAPDDWERLRALRVQYDPDRVFHDYIGPDAYAFE</sequence>
<evidence type="ECO:0000256" key="5">
    <source>
        <dbReference type="ARBA" id="ARBA00023002"/>
    </source>
</evidence>
<evidence type="ECO:0000256" key="2">
    <source>
        <dbReference type="ARBA" id="ARBA00005466"/>
    </source>
</evidence>
<evidence type="ECO:0000313" key="8">
    <source>
        <dbReference type="Proteomes" id="UP001359886"/>
    </source>
</evidence>
<keyword evidence="5 7" id="KW-0560">Oxidoreductase</keyword>
<evidence type="ECO:0000256" key="1">
    <source>
        <dbReference type="ARBA" id="ARBA00001974"/>
    </source>
</evidence>
<accession>A0AAW9R528</accession>
<evidence type="ECO:0000256" key="4">
    <source>
        <dbReference type="ARBA" id="ARBA00022827"/>
    </source>
</evidence>
<comment type="similarity">
    <text evidence="2">Belongs to the oxygen-dependent FAD-linked oxidoreductase family.</text>
</comment>
<feature type="domain" description="FAD-binding PCMH-type" evidence="6">
    <location>
        <begin position="48"/>
        <end position="219"/>
    </location>
</feature>
<protein>
    <submittedName>
        <fullName evidence="7">FAD-binding oxidoreductase</fullName>
        <ecNumber evidence="7">1.-.-.-</ecNumber>
    </submittedName>
</protein>
<evidence type="ECO:0000256" key="3">
    <source>
        <dbReference type="ARBA" id="ARBA00022630"/>
    </source>
</evidence>
<keyword evidence="8" id="KW-1185">Reference proteome</keyword>
<dbReference type="InterPro" id="IPR016166">
    <property type="entry name" value="FAD-bd_PCMH"/>
</dbReference>
<keyword evidence="4" id="KW-0274">FAD</keyword>
<dbReference type="Proteomes" id="UP001359886">
    <property type="component" value="Unassembled WGS sequence"/>
</dbReference>
<comment type="cofactor">
    <cofactor evidence="1">
        <name>FAD</name>
        <dbReference type="ChEBI" id="CHEBI:57692"/>
    </cofactor>
</comment>
<dbReference type="SUPFAM" id="SSF56176">
    <property type="entry name" value="FAD-binding/transporter-associated domain-like"/>
    <property type="match status" value="1"/>
</dbReference>
<evidence type="ECO:0000259" key="6">
    <source>
        <dbReference type="PROSITE" id="PS51387"/>
    </source>
</evidence>
<dbReference type="InterPro" id="IPR016169">
    <property type="entry name" value="FAD-bd_PCMH_sub2"/>
</dbReference>
<dbReference type="EMBL" id="JAZHOG010000001">
    <property type="protein sequence ID" value="MEJ8566429.1"/>
    <property type="molecule type" value="Genomic_DNA"/>
</dbReference>
<evidence type="ECO:0000313" key="7">
    <source>
        <dbReference type="EMBL" id="MEJ8566429.1"/>
    </source>
</evidence>
<reference evidence="7 8" key="1">
    <citation type="submission" date="2024-02" db="EMBL/GenBank/DDBJ databases">
        <title>A novel Wenzhouxiangellaceae bacterium, isolated from coastal sediments.</title>
        <authorList>
            <person name="Du Z.-J."/>
            <person name="Ye Y.-Q."/>
            <person name="Zhang X.-Y."/>
        </authorList>
    </citation>
    <scope>NUCLEOTIDE SEQUENCE [LARGE SCALE GENOMIC DNA]</scope>
    <source>
        <strain evidence="7 8">CH-27</strain>
    </source>
</reference>
<dbReference type="GO" id="GO:0071949">
    <property type="term" value="F:FAD binding"/>
    <property type="evidence" value="ECO:0007669"/>
    <property type="project" value="InterPro"/>
</dbReference>
<dbReference type="Gene3D" id="3.30.465.10">
    <property type="match status" value="1"/>
</dbReference>
<dbReference type="PANTHER" id="PTHR42973">
    <property type="entry name" value="BINDING OXIDOREDUCTASE, PUTATIVE (AFU_ORTHOLOGUE AFUA_1G17690)-RELATED"/>
    <property type="match status" value="1"/>
</dbReference>
<name>A0AAW9R528_9GAMM</name>
<dbReference type="GO" id="GO:0016491">
    <property type="term" value="F:oxidoreductase activity"/>
    <property type="evidence" value="ECO:0007669"/>
    <property type="project" value="UniProtKB-KW"/>
</dbReference>
<dbReference type="InterPro" id="IPR016167">
    <property type="entry name" value="FAD-bd_PCMH_sub1"/>
</dbReference>
<dbReference type="Gene3D" id="3.40.462.20">
    <property type="match status" value="1"/>
</dbReference>
<dbReference type="Pfam" id="PF01565">
    <property type="entry name" value="FAD_binding_4"/>
    <property type="match status" value="1"/>
</dbReference>
<keyword evidence="3" id="KW-0285">Flavoprotein</keyword>
<dbReference type="InterPro" id="IPR036318">
    <property type="entry name" value="FAD-bd_PCMH-like_sf"/>
</dbReference>
<dbReference type="InterPro" id="IPR050416">
    <property type="entry name" value="FAD-linked_Oxidoreductase"/>
</dbReference>
<dbReference type="AlphaFoldDB" id="A0AAW9R528"/>
<dbReference type="Gene3D" id="3.30.43.10">
    <property type="entry name" value="Uridine Diphospho-n-acetylenolpyruvylglucosamine Reductase, domain 2"/>
    <property type="match status" value="1"/>
</dbReference>
<dbReference type="EC" id="1.-.-.-" evidence="7"/>
<comment type="caution">
    <text evidence="7">The sequence shown here is derived from an EMBL/GenBank/DDBJ whole genome shotgun (WGS) entry which is preliminary data.</text>
</comment>
<dbReference type="PROSITE" id="PS51387">
    <property type="entry name" value="FAD_PCMH"/>
    <property type="match status" value="1"/>
</dbReference>